<reference evidence="4" key="1">
    <citation type="journal article" date="2019" name="Int. J. Syst. Evol. Microbiol.">
        <title>The Global Catalogue of Microorganisms (GCM) 10K type strain sequencing project: providing services to taxonomists for standard genome sequencing and annotation.</title>
        <authorList>
            <consortium name="The Broad Institute Genomics Platform"/>
            <consortium name="The Broad Institute Genome Sequencing Center for Infectious Disease"/>
            <person name="Wu L."/>
            <person name="Ma J."/>
        </authorList>
    </citation>
    <scope>NUCLEOTIDE SEQUENCE [LARGE SCALE GENOMIC DNA]</scope>
    <source>
        <strain evidence="4">KLKA75</strain>
    </source>
</reference>
<dbReference type="GO" id="GO:0016787">
    <property type="term" value="F:hydrolase activity"/>
    <property type="evidence" value="ECO:0007669"/>
    <property type="project" value="UniProtKB-KW"/>
</dbReference>
<dbReference type="Gene3D" id="3.40.710.10">
    <property type="entry name" value="DD-peptidase/beta-lactamase superfamily"/>
    <property type="match status" value="1"/>
</dbReference>
<dbReference type="Proteomes" id="UP001595872">
    <property type="component" value="Unassembled WGS sequence"/>
</dbReference>
<feature type="chain" id="PRO_5046517371" evidence="1">
    <location>
        <begin position="25"/>
        <end position="374"/>
    </location>
</feature>
<organism evidence="3 4">
    <name type="scientific">Actinomadura gamaensis</name>
    <dbReference type="NCBI Taxonomy" id="1763541"/>
    <lineage>
        <taxon>Bacteria</taxon>
        <taxon>Bacillati</taxon>
        <taxon>Actinomycetota</taxon>
        <taxon>Actinomycetes</taxon>
        <taxon>Streptosporangiales</taxon>
        <taxon>Thermomonosporaceae</taxon>
        <taxon>Actinomadura</taxon>
    </lineage>
</organism>
<evidence type="ECO:0000313" key="4">
    <source>
        <dbReference type="Proteomes" id="UP001595872"/>
    </source>
</evidence>
<sequence>MRFPSFVTCGLAALAVLAPLPARAAPAGGCATDHAAVRKALDVLTSSGETPGVTVRVDDPRCGAWSAASGRADLRTGRPMATGERARIGSITKSFTATVVLQLAAEHRLSLDDTVDHWLPGVVRTPRYDGRRITIRALLRHTSGLPDHTDAIPDDGSARWRHYEPAELVAMALKMDPPDRPWHYSSTNYVLAGMIVRKVTGRSVEAESTRRILRPLGMRDTYWPGDETSIRGPHPRGYVHRDGRWTDYTDQDASYGGVAGALISTTRDVNRFYGALLGGRLLPPRLLAEMRATVPADPERIWPGARYGLGLIQTPLRCGGTWTGHAGGTPGFAAVGAVGPGGRAAAVSLNADPDTLQAQDHMLDVVQAALCEHR</sequence>
<dbReference type="InterPro" id="IPR001466">
    <property type="entry name" value="Beta-lactam-related"/>
</dbReference>
<dbReference type="InterPro" id="IPR012338">
    <property type="entry name" value="Beta-lactam/transpept-like"/>
</dbReference>
<proteinExistence type="predicted"/>
<feature type="domain" description="Beta-lactamase-related" evidence="2">
    <location>
        <begin position="46"/>
        <end position="353"/>
    </location>
</feature>
<evidence type="ECO:0000313" key="3">
    <source>
        <dbReference type="EMBL" id="MFC4911639.1"/>
    </source>
</evidence>
<accession>A0ABV9U763</accession>
<keyword evidence="3" id="KW-0378">Hydrolase</keyword>
<dbReference type="Pfam" id="PF00144">
    <property type="entry name" value="Beta-lactamase"/>
    <property type="match status" value="1"/>
</dbReference>
<dbReference type="EC" id="3.-.-.-" evidence="3"/>
<keyword evidence="1" id="KW-0732">Signal</keyword>
<keyword evidence="4" id="KW-1185">Reference proteome</keyword>
<feature type="signal peptide" evidence="1">
    <location>
        <begin position="1"/>
        <end position="24"/>
    </location>
</feature>
<dbReference type="PANTHER" id="PTHR46825">
    <property type="entry name" value="D-ALANYL-D-ALANINE-CARBOXYPEPTIDASE/ENDOPEPTIDASE AMPH"/>
    <property type="match status" value="1"/>
</dbReference>
<dbReference type="RefSeq" id="WP_378260768.1">
    <property type="nucleotide sequence ID" value="NZ_JBHSIT010000010.1"/>
</dbReference>
<dbReference type="SUPFAM" id="SSF56601">
    <property type="entry name" value="beta-lactamase/transpeptidase-like"/>
    <property type="match status" value="1"/>
</dbReference>
<name>A0ABV9U763_9ACTN</name>
<evidence type="ECO:0000259" key="2">
    <source>
        <dbReference type="Pfam" id="PF00144"/>
    </source>
</evidence>
<dbReference type="PANTHER" id="PTHR46825:SF7">
    <property type="entry name" value="D-ALANYL-D-ALANINE CARBOXYPEPTIDASE"/>
    <property type="match status" value="1"/>
</dbReference>
<dbReference type="InterPro" id="IPR050491">
    <property type="entry name" value="AmpC-like"/>
</dbReference>
<evidence type="ECO:0000256" key="1">
    <source>
        <dbReference type="SAM" id="SignalP"/>
    </source>
</evidence>
<protein>
    <submittedName>
        <fullName evidence="3">Serine hydrolase domain-containing protein</fullName>
        <ecNumber evidence="3">3.-.-.-</ecNumber>
    </submittedName>
</protein>
<comment type="caution">
    <text evidence="3">The sequence shown here is derived from an EMBL/GenBank/DDBJ whole genome shotgun (WGS) entry which is preliminary data.</text>
</comment>
<dbReference type="EMBL" id="JBHSIT010000010">
    <property type="protein sequence ID" value="MFC4911639.1"/>
    <property type="molecule type" value="Genomic_DNA"/>
</dbReference>
<gene>
    <name evidence="3" type="ORF">ACFPCY_30345</name>
</gene>